<dbReference type="Gene3D" id="1.10.10.1010">
    <property type="entry name" value="Intein homing endonuclease, domain IV"/>
    <property type="match status" value="1"/>
</dbReference>
<organism evidence="1 2">
    <name type="scientific">Acaulospora morrowiae</name>
    <dbReference type="NCBI Taxonomy" id="94023"/>
    <lineage>
        <taxon>Eukaryota</taxon>
        <taxon>Fungi</taxon>
        <taxon>Fungi incertae sedis</taxon>
        <taxon>Mucoromycota</taxon>
        <taxon>Glomeromycotina</taxon>
        <taxon>Glomeromycetes</taxon>
        <taxon>Diversisporales</taxon>
        <taxon>Acaulosporaceae</taxon>
        <taxon>Acaulospora</taxon>
    </lineage>
</organism>
<proteinExistence type="predicted"/>
<dbReference type="Proteomes" id="UP000789342">
    <property type="component" value="Unassembled WGS sequence"/>
</dbReference>
<dbReference type="AlphaFoldDB" id="A0A9N9AJL8"/>
<evidence type="ECO:0000313" key="1">
    <source>
        <dbReference type="EMBL" id="CAG8532898.1"/>
    </source>
</evidence>
<dbReference type="OrthoDB" id="2352431at2759"/>
<comment type="caution">
    <text evidence="1">The sequence shown here is derived from an EMBL/GenBank/DDBJ whole genome shotgun (WGS) entry which is preliminary data.</text>
</comment>
<name>A0A9N9AJL8_9GLOM</name>
<keyword evidence="2" id="KW-1185">Reference proteome</keyword>
<evidence type="ECO:0000313" key="2">
    <source>
        <dbReference type="Proteomes" id="UP000789342"/>
    </source>
</evidence>
<dbReference type="EMBL" id="CAJVPV010002678">
    <property type="protein sequence ID" value="CAG8532898.1"/>
    <property type="molecule type" value="Genomic_DNA"/>
</dbReference>
<gene>
    <name evidence="1" type="ORF">AMORRO_LOCUS4759</name>
</gene>
<sequence length="419" mass="48854">MGEIRYELVNSLYSRGFVLMEPCILQSTERIWEFMNKIIDENETLTQVEKTYMVERLQRDIDGYCVLAQAGKKRKCEHCGNWAHAVQYCENCIRNYLAKEFSNWTSGNEKIDMIIQDCQNLLTIPSRIVEWIPFDRFKNIEYKTRGGYASIFEANWEDGRYDKWDSENQKLERRGSMNVILKQLDNSENPKSKWFEETKAHLECVTKTNLNVVKCYGLTRDPTTNNYMLVLSHMSSEIFSEVDSSLRSMYQNKLVEVEFMTTTDEESISDDVKIIDGSMNDYTSKLHPFQVLDELRNASEGEHEDYHSLQLDLVLPQVIISFLMISITGTYITNTNNMKKKLENGIYVAKVILYKDLNLKDYTGQSEVVDEQTAYENEKNFKEVTLDVSDTYSPKESNPENNYNSIALRILEENEPELS</sequence>
<reference evidence="1" key="1">
    <citation type="submission" date="2021-06" db="EMBL/GenBank/DDBJ databases">
        <authorList>
            <person name="Kallberg Y."/>
            <person name="Tangrot J."/>
            <person name="Rosling A."/>
        </authorList>
    </citation>
    <scope>NUCLEOTIDE SEQUENCE</scope>
    <source>
        <strain evidence="1">CL551</strain>
    </source>
</reference>
<accession>A0A9N9AJL8</accession>
<protein>
    <submittedName>
        <fullName evidence="1">9768_t:CDS:1</fullName>
    </submittedName>
</protein>